<name>A0A1H0PDL9_9BACI</name>
<protein>
    <submittedName>
        <fullName evidence="1">Uncharacterized protein</fullName>
    </submittedName>
</protein>
<proteinExistence type="predicted"/>
<reference evidence="2" key="1">
    <citation type="submission" date="2016-10" db="EMBL/GenBank/DDBJ databases">
        <authorList>
            <person name="Varghese N."/>
            <person name="Submissions S."/>
        </authorList>
    </citation>
    <scope>NUCLEOTIDE SEQUENCE [LARGE SCALE GENOMIC DNA]</scope>
    <source>
        <strain evidence="2">IBRC-M10078</strain>
    </source>
</reference>
<accession>A0A1H0PDL9</accession>
<evidence type="ECO:0000313" key="2">
    <source>
        <dbReference type="Proteomes" id="UP000199159"/>
    </source>
</evidence>
<keyword evidence="2" id="KW-1185">Reference proteome</keyword>
<gene>
    <name evidence="1" type="ORF">SAMN05216565_101271</name>
</gene>
<dbReference type="EMBL" id="FNJU01000001">
    <property type="protein sequence ID" value="SDP03103.1"/>
    <property type="molecule type" value="Genomic_DNA"/>
</dbReference>
<sequence length="45" mass="5106">MEKDPHLKDQVLFITNSAYEEVQSLNIAEEGSSHSVQNQKESETD</sequence>
<evidence type="ECO:0000313" key="1">
    <source>
        <dbReference type="EMBL" id="SDP03103.1"/>
    </source>
</evidence>
<dbReference type="RefSeq" id="WP_175490145.1">
    <property type="nucleotide sequence ID" value="NZ_FNJU01000001.1"/>
</dbReference>
<organism evidence="1 2">
    <name type="scientific">Litchfieldia salsa</name>
    <dbReference type="NCBI Taxonomy" id="930152"/>
    <lineage>
        <taxon>Bacteria</taxon>
        <taxon>Bacillati</taxon>
        <taxon>Bacillota</taxon>
        <taxon>Bacilli</taxon>
        <taxon>Bacillales</taxon>
        <taxon>Bacillaceae</taxon>
        <taxon>Litchfieldia</taxon>
    </lineage>
</organism>
<dbReference type="Proteomes" id="UP000199159">
    <property type="component" value="Unassembled WGS sequence"/>
</dbReference>
<dbReference type="AlphaFoldDB" id="A0A1H0PDL9"/>